<dbReference type="SUPFAM" id="SSF81301">
    <property type="entry name" value="Nucleotidyltransferase"/>
    <property type="match status" value="1"/>
</dbReference>
<gene>
    <name evidence="11" type="primary">cca</name>
    <name evidence="15" type="ORF">ACFSW4_15955</name>
</gene>
<dbReference type="InterPro" id="IPR043519">
    <property type="entry name" value="NT_sf"/>
</dbReference>
<feature type="binding site" evidence="11">
    <location>
        <position position="28"/>
    </location>
    <ligand>
        <name>ATP</name>
        <dbReference type="ChEBI" id="CHEBI:30616"/>
    </ligand>
</feature>
<keyword evidence="9 11" id="KW-0460">Magnesium</keyword>
<evidence type="ECO:0000256" key="4">
    <source>
        <dbReference type="ARBA" id="ARBA00022695"/>
    </source>
</evidence>
<dbReference type="PANTHER" id="PTHR46173:SF1">
    <property type="entry name" value="CCA TRNA NUCLEOTIDYLTRANSFERASE 1, MITOCHONDRIAL"/>
    <property type="match status" value="1"/>
</dbReference>
<dbReference type="Gene3D" id="3.30.460.10">
    <property type="entry name" value="Beta Polymerase, domain 2"/>
    <property type="match status" value="1"/>
</dbReference>
<dbReference type="Pfam" id="PF13735">
    <property type="entry name" value="tRNA_NucTran2_2"/>
    <property type="match status" value="1"/>
</dbReference>
<feature type="domain" description="Poly A polymerase head" evidence="12">
    <location>
        <begin position="24"/>
        <end position="142"/>
    </location>
</feature>
<feature type="binding site" evidence="11">
    <location>
        <position position="164"/>
    </location>
    <ligand>
        <name>CTP</name>
        <dbReference type="ChEBI" id="CHEBI:37563"/>
    </ligand>
</feature>
<evidence type="ECO:0000256" key="11">
    <source>
        <dbReference type="HAMAP-Rule" id="MF_01263"/>
    </source>
</evidence>
<comment type="catalytic activity">
    <reaction evidence="11">
        <text>a tRNA precursor + 2 CTP + ATP = a tRNA with a 3' CCA end + 3 diphosphate</text>
        <dbReference type="Rhea" id="RHEA:14433"/>
        <dbReference type="Rhea" id="RHEA-COMP:10465"/>
        <dbReference type="Rhea" id="RHEA-COMP:10468"/>
        <dbReference type="ChEBI" id="CHEBI:30616"/>
        <dbReference type="ChEBI" id="CHEBI:33019"/>
        <dbReference type="ChEBI" id="CHEBI:37563"/>
        <dbReference type="ChEBI" id="CHEBI:74896"/>
        <dbReference type="ChEBI" id="CHEBI:83071"/>
        <dbReference type="EC" id="2.7.7.72"/>
    </reaction>
</comment>
<evidence type="ECO:0000256" key="3">
    <source>
        <dbReference type="ARBA" id="ARBA00022694"/>
    </source>
</evidence>
<dbReference type="SUPFAM" id="SSF81891">
    <property type="entry name" value="Poly A polymerase C-terminal region-like"/>
    <property type="match status" value="1"/>
</dbReference>
<comment type="function">
    <text evidence="11">Catalyzes the addition and repair of the essential 3'-terminal CCA sequence in tRNAs without using a nucleic acid template. Adds these three nucleotides in the order of C, C, and A to the tRNA nucleotide-73, using CTP and ATP as substrates and producing inorganic pyrophosphate. tRNA 3'-terminal CCA addition is required both for tRNA processing and repair. Also involved in tRNA surveillance by mediating tandem CCA addition to generate a CCACCA at the 3' terminus of unstable tRNAs. While stable tRNAs receive only 3'-terminal CCA, unstable tRNAs are marked with CCACCA and rapidly degraded.</text>
</comment>
<feature type="binding site" evidence="11">
    <location>
        <position position="155"/>
    </location>
    <ligand>
        <name>ATP</name>
        <dbReference type="ChEBI" id="CHEBI:30616"/>
    </ligand>
</feature>
<feature type="binding site" evidence="11">
    <location>
        <position position="112"/>
    </location>
    <ligand>
        <name>ATP</name>
        <dbReference type="ChEBI" id="CHEBI:30616"/>
    </ligand>
</feature>
<name>A0ABW5QFP0_9BACI</name>
<comment type="caution">
    <text evidence="15">The sequence shown here is derived from an EMBL/GenBank/DDBJ whole genome shotgun (WGS) entry which is preliminary data.</text>
</comment>
<comment type="catalytic activity">
    <reaction evidence="11">
        <text>a tRNA with a 3' CCA end + 2 CTP + ATP = a tRNA with a 3' CCACCA end + 3 diphosphate</text>
        <dbReference type="Rhea" id="RHEA:76235"/>
        <dbReference type="Rhea" id="RHEA-COMP:10468"/>
        <dbReference type="Rhea" id="RHEA-COMP:18655"/>
        <dbReference type="ChEBI" id="CHEBI:30616"/>
        <dbReference type="ChEBI" id="CHEBI:33019"/>
        <dbReference type="ChEBI" id="CHEBI:37563"/>
        <dbReference type="ChEBI" id="CHEBI:83071"/>
        <dbReference type="ChEBI" id="CHEBI:195187"/>
    </reaction>
</comment>
<evidence type="ECO:0000259" key="14">
    <source>
        <dbReference type="Pfam" id="PF13735"/>
    </source>
</evidence>
<dbReference type="CDD" id="cd05398">
    <property type="entry name" value="NT_ClassII-CCAase"/>
    <property type="match status" value="1"/>
</dbReference>
<feature type="binding site" evidence="11">
    <location>
        <position position="112"/>
    </location>
    <ligand>
        <name>CTP</name>
        <dbReference type="ChEBI" id="CHEBI:37563"/>
    </ligand>
</feature>
<comment type="subunit">
    <text evidence="11">Homodimer.</text>
</comment>
<feature type="binding site" evidence="11">
    <location>
        <position position="161"/>
    </location>
    <ligand>
        <name>CTP</name>
        <dbReference type="ChEBI" id="CHEBI:37563"/>
    </ligand>
</feature>
<dbReference type="Proteomes" id="UP001597452">
    <property type="component" value="Unassembled WGS sequence"/>
</dbReference>
<protein>
    <recommendedName>
        <fullName evidence="11">CCA-adding enzyme</fullName>
        <ecNumber evidence="11">2.7.7.72</ecNumber>
    </recommendedName>
    <alternativeName>
        <fullName evidence="11">CCA tRNA nucleotidyltransferase</fullName>
    </alternativeName>
    <alternativeName>
        <fullName evidence="11">tRNA CCA-pyrophosphorylase</fullName>
    </alternativeName>
    <alternativeName>
        <fullName evidence="11">tRNA adenylyl-/cytidylyl- transferase</fullName>
    </alternativeName>
    <alternativeName>
        <fullName evidence="11">tRNA nucleotidyltransferase</fullName>
    </alternativeName>
    <alternativeName>
        <fullName evidence="11">tRNA-NT</fullName>
    </alternativeName>
</protein>
<feature type="binding site" evidence="11">
    <location>
        <position position="164"/>
    </location>
    <ligand>
        <name>ATP</name>
        <dbReference type="ChEBI" id="CHEBI:30616"/>
    </ligand>
</feature>
<sequence length="402" mass="46951">MLSEPFLQAEPIMITLEERGYESFLVGGAVRDFFANRPIGDIDIATNATPEEVQRIFPRTVPVGIDHGTILVLHNGFSFEITTYRTEGEYDDYRHPSDVSFVKDIKLDLSRRDFTINAIAMDRHGNVLDPFDGKIDLENQIIKTVGSPNERFSEDPLRMLRGVRFVSQLGFQMDSDTEQAIKQLHRLLQRISVERITDEISKLFTHHYINSALNIVSVTNMDRSLPIFDEQEHLFEKLKTIKFHESLNHAGIMFAIFHLLDPNISVQKWIKTYKVSNRIRRKALHLINNYNDYQEKGLTKPVIYSIGKDHLYDFYQLIGLLDLVNLKFNVLLDSYEHLPIKSRDDLVINGQDFINWFPNEKKGKWIGDYLDQIEKLIITEELRNNRDEIESRVREWKARERG</sequence>
<dbReference type="PANTHER" id="PTHR46173">
    <property type="entry name" value="CCA TRNA NUCLEOTIDYLTRANSFERASE 1, MITOCHONDRIAL"/>
    <property type="match status" value="1"/>
</dbReference>
<keyword evidence="3 11" id="KW-0819">tRNA processing</keyword>
<feature type="binding site" evidence="11">
    <location>
        <position position="31"/>
    </location>
    <ligand>
        <name>ATP</name>
        <dbReference type="ChEBI" id="CHEBI:30616"/>
    </ligand>
</feature>
<evidence type="ECO:0000256" key="10">
    <source>
        <dbReference type="ARBA" id="ARBA00022884"/>
    </source>
</evidence>
<dbReference type="InterPro" id="IPR023068">
    <property type="entry name" value="CCA-adding_enz_firmicutes"/>
</dbReference>
<evidence type="ECO:0000256" key="7">
    <source>
        <dbReference type="ARBA" id="ARBA00022800"/>
    </source>
</evidence>
<dbReference type="EC" id="2.7.7.72" evidence="11"/>
<dbReference type="InterPro" id="IPR002646">
    <property type="entry name" value="PolA_pol_head_dom"/>
</dbReference>
<dbReference type="HAMAP" id="MF_01263">
    <property type="entry name" value="CCA_bact_type3"/>
    <property type="match status" value="1"/>
</dbReference>
<evidence type="ECO:0000256" key="9">
    <source>
        <dbReference type="ARBA" id="ARBA00022842"/>
    </source>
</evidence>
<dbReference type="Pfam" id="PF12627">
    <property type="entry name" value="PolyA_pol_RNAbd"/>
    <property type="match status" value="1"/>
</dbReference>
<keyword evidence="16" id="KW-1185">Reference proteome</keyword>
<feature type="binding site" evidence="11">
    <location>
        <position position="158"/>
    </location>
    <ligand>
        <name>CTP</name>
        <dbReference type="ChEBI" id="CHEBI:37563"/>
    </ligand>
</feature>
<dbReference type="InterPro" id="IPR032828">
    <property type="entry name" value="PolyA_RNA-bd"/>
</dbReference>
<dbReference type="NCBIfam" id="NF009814">
    <property type="entry name" value="PRK13299.1"/>
    <property type="match status" value="1"/>
</dbReference>
<feature type="domain" description="tRNA nucleotidyltransferase/poly(A) polymerase RNA and SrmB- binding" evidence="13">
    <location>
        <begin position="170"/>
        <end position="211"/>
    </location>
</feature>
<evidence type="ECO:0000259" key="12">
    <source>
        <dbReference type="Pfam" id="PF01743"/>
    </source>
</evidence>
<dbReference type="Gene3D" id="1.10.3090.10">
    <property type="entry name" value="cca-adding enzyme, domain 2"/>
    <property type="match status" value="1"/>
</dbReference>
<proteinExistence type="inferred from homology"/>
<evidence type="ECO:0000256" key="1">
    <source>
        <dbReference type="ARBA" id="ARBA00001946"/>
    </source>
</evidence>
<keyword evidence="10 11" id="KW-0694">RNA-binding</keyword>
<organism evidence="15 16">
    <name type="scientific">Piscibacillus salipiscarius</name>
    <dbReference type="NCBI Taxonomy" id="299480"/>
    <lineage>
        <taxon>Bacteria</taxon>
        <taxon>Bacillati</taxon>
        <taxon>Bacillota</taxon>
        <taxon>Bacilli</taxon>
        <taxon>Bacillales</taxon>
        <taxon>Bacillaceae</taxon>
        <taxon>Piscibacillus</taxon>
    </lineage>
</organism>
<feature type="domain" description="CCA-adding enzyme C-terminal" evidence="14">
    <location>
        <begin position="257"/>
        <end position="391"/>
    </location>
</feature>
<feature type="binding site" evidence="11">
    <location>
        <position position="158"/>
    </location>
    <ligand>
        <name>ATP</name>
        <dbReference type="ChEBI" id="CHEBI:30616"/>
    </ligand>
</feature>
<keyword evidence="7 11" id="KW-0692">RNA repair</keyword>
<keyword evidence="2 11" id="KW-0808">Transferase</keyword>
<feature type="binding site" evidence="11">
    <location>
        <position position="161"/>
    </location>
    <ligand>
        <name>ATP</name>
        <dbReference type="ChEBI" id="CHEBI:30616"/>
    </ligand>
</feature>
<keyword evidence="8 11" id="KW-0067">ATP-binding</keyword>
<dbReference type="GO" id="GO:0004810">
    <property type="term" value="F:CCA tRNA nucleotidyltransferase activity"/>
    <property type="evidence" value="ECO:0007669"/>
    <property type="project" value="UniProtKB-EC"/>
</dbReference>
<comment type="miscellaneous">
    <text evidence="11">A single active site specifically recognizes both ATP and CTP and is responsible for their addition.</text>
</comment>
<feature type="binding site" evidence="11">
    <location>
        <position position="155"/>
    </location>
    <ligand>
        <name>CTP</name>
        <dbReference type="ChEBI" id="CHEBI:37563"/>
    </ligand>
</feature>
<keyword evidence="5 11" id="KW-0479">Metal-binding</keyword>
<reference evidence="16" key="1">
    <citation type="journal article" date="2019" name="Int. J. Syst. Evol. Microbiol.">
        <title>The Global Catalogue of Microorganisms (GCM) 10K type strain sequencing project: providing services to taxonomists for standard genome sequencing and annotation.</title>
        <authorList>
            <consortium name="The Broad Institute Genomics Platform"/>
            <consortium name="The Broad Institute Genome Sequencing Center for Infectious Disease"/>
            <person name="Wu L."/>
            <person name="Ma J."/>
        </authorList>
    </citation>
    <scope>NUCLEOTIDE SEQUENCE [LARGE SCALE GENOMIC DNA]</scope>
    <source>
        <strain evidence="16">TISTR 1571</strain>
    </source>
</reference>
<dbReference type="InterPro" id="IPR032810">
    <property type="entry name" value="CCA-adding_enz_C"/>
</dbReference>
<evidence type="ECO:0000313" key="16">
    <source>
        <dbReference type="Proteomes" id="UP001597452"/>
    </source>
</evidence>
<feature type="binding site" evidence="11">
    <location>
        <position position="41"/>
    </location>
    <ligand>
        <name>Mg(2+)</name>
        <dbReference type="ChEBI" id="CHEBI:18420"/>
    </ligand>
</feature>
<keyword evidence="4 11" id="KW-0548">Nucleotidyltransferase</keyword>
<evidence type="ECO:0000259" key="13">
    <source>
        <dbReference type="Pfam" id="PF12627"/>
    </source>
</evidence>
<evidence type="ECO:0000313" key="15">
    <source>
        <dbReference type="EMBL" id="MFD2640365.1"/>
    </source>
</evidence>
<evidence type="ECO:0000256" key="2">
    <source>
        <dbReference type="ARBA" id="ARBA00022679"/>
    </source>
</evidence>
<dbReference type="Pfam" id="PF01743">
    <property type="entry name" value="PolyA_pol"/>
    <property type="match status" value="1"/>
</dbReference>
<evidence type="ECO:0000256" key="6">
    <source>
        <dbReference type="ARBA" id="ARBA00022741"/>
    </source>
</evidence>
<dbReference type="EMBL" id="JBHUMZ010000053">
    <property type="protein sequence ID" value="MFD2640365.1"/>
    <property type="molecule type" value="Genomic_DNA"/>
</dbReference>
<dbReference type="InterPro" id="IPR050264">
    <property type="entry name" value="Bact_CCA-adding_enz_type3_sf"/>
</dbReference>
<feature type="binding site" evidence="11">
    <location>
        <position position="31"/>
    </location>
    <ligand>
        <name>CTP</name>
        <dbReference type="ChEBI" id="CHEBI:37563"/>
    </ligand>
</feature>
<dbReference type="RefSeq" id="WP_377330521.1">
    <property type="nucleotide sequence ID" value="NZ_JBHUMZ010000053.1"/>
</dbReference>
<feature type="binding site" evidence="11">
    <location>
        <position position="43"/>
    </location>
    <ligand>
        <name>Mg(2+)</name>
        <dbReference type="ChEBI" id="CHEBI:18420"/>
    </ligand>
</feature>
<accession>A0ABW5QFP0</accession>
<keyword evidence="6 11" id="KW-0547">Nucleotide-binding</keyword>
<comment type="cofactor">
    <cofactor evidence="1 11">
        <name>Mg(2+)</name>
        <dbReference type="ChEBI" id="CHEBI:18420"/>
    </cofactor>
</comment>
<evidence type="ECO:0000256" key="5">
    <source>
        <dbReference type="ARBA" id="ARBA00022723"/>
    </source>
</evidence>
<dbReference type="Gene3D" id="1.10.246.80">
    <property type="match status" value="1"/>
</dbReference>
<feature type="binding site" evidence="11">
    <location>
        <position position="28"/>
    </location>
    <ligand>
        <name>CTP</name>
        <dbReference type="ChEBI" id="CHEBI:37563"/>
    </ligand>
</feature>
<comment type="similarity">
    <text evidence="11">Belongs to the tRNA nucleotidyltransferase/poly(A) polymerase family. Bacterial CCA-adding enzyme type 3 subfamily.</text>
</comment>
<evidence type="ECO:0000256" key="8">
    <source>
        <dbReference type="ARBA" id="ARBA00022840"/>
    </source>
</evidence>